<feature type="transmembrane region" description="Helical" evidence="6">
    <location>
        <begin position="942"/>
        <end position="961"/>
    </location>
</feature>
<feature type="transmembrane region" description="Helical" evidence="6">
    <location>
        <begin position="783"/>
        <end position="802"/>
    </location>
</feature>
<dbReference type="InterPro" id="IPR005821">
    <property type="entry name" value="Ion_trans_dom"/>
</dbReference>
<feature type="domain" description="Ion transport" evidence="7">
    <location>
        <begin position="713"/>
        <end position="911"/>
    </location>
</feature>
<dbReference type="OrthoDB" id="323741at2759"/>
<proteinExistence type="predicted"/>
<feature type="transmembrane region" description="Helical" evidence="6">
    <location>
        <begin position="823"/>
        <end position="843"/>
    </location>
</feature>
<dbReference type="Pfam" id="PF00520">
    <property type="entry name" value="Ion_trans"/>
    <property type="match status" value="1"/>
</dbReference>
<feature type="transmembrane region" description="Helical" evidence="6">
    <location>
        <begin position="883"/>
        <end position="907"/>
    </location>
</feature>
<protein>
    <recommendedName>
        <fullName evidence="7">Ion transport domain-containing protein</fullName>
    </recommendedName>
</protein>
<evidence type="ECO:0000313" key="8">
    <source>
        <dbReference type="EMBL" id="CDW89754.1"/>
    </source>
</evidence>
<feature type="transmembrane region" description="Helical" evidence="6">
    <location>
        <begin position="982"/>
        <end position="1001"/>
    </location>
</feature>
<accession>A0A078B5R0</accession>
<reference evidence="8 9" key="1">
    <citation type="submission" date="2014-06" db="EMBL/GenBank/DDBJ databases">
        <authorList>
            <person name="Swart Estienne"/>
        </authorList>
    </citation>
    <scope>NUCLEOTIDE SEQUENCE [LARGE SCALE GENOMIC DNA]</scope>
    <source>
        <strain evidence="8 9">130c</strain>
    </source>
</reference>
<gene>
    <name evidence="8" type="primary">Contig10289.g10980</name>
    <name evidence="8" type="ORF">STYLEM_18892</name>
</gene>
<sequence length="1383" mass="160899">MSEIPTDRRKKDGDTESQAASVQGSQHHSTRKALDNISDKNSMAQKTKTLSHIDTQQLSAPNKESFCRLSATNINAPELQLFDIKNQRLQHIYNEEKEDLEKNFSDVQKIFDAKTFKYEVLIAFWLCIHLERLELAHLIHSQDPILEKILQNLRKSGRELVESEKARPGENYFKKMQNQNPNAIYFKKTAVQATSQSSMNLVKEDTFTIGGGLKSKKIRGNQSSNLILNKGKRDGESTTLIGGDPLRHDSRSAMFTNEQELLEIKYLLTQHVGLIFNTNVMRIALNMQEEKIASIIAAYYYVKIDEEMILRAVKTAQIDYLYSVFAYNKNYQELQKMPQYNNNGFEKQSQSDDSQLKYKVFTLDYVFKKLIDYGEDQAEARVRQVANWKLKTSESMLRSLLKNGMDRVATEVAFYYLDNADENLLIFCLHNFNEIFLNLGKPLIVKNIMAIFENGSKSELILNVLLYADFSRWKQKNLRGLLDMIKEIIDSGHEQNRILLCYNPIMAICLASEFVKKIAQYQNIFRHECKVVLSRLMTLGDKIVDNFDDDKIEKVFLDVDFKDRTILKIVTVNDFQPIFSSYKVNVLLQEIWEGKNSYECDGQITDFSMINYLATQKVQKIPGVRFGLKQLFWQNFNANVDDQKYWYQYKFRHYSISYIYIKDFSSATGMVILFQYINFQYLKLFNRLDLEGFTELGQTALLESKIIEYNSVNYLGTLFSATLVFHLMTKVIFNLCVDIKMPIDKWSIIDFLCSIFNIICFNVIGSVTPAQIINQKEKEQLDYYVIAVVIVSWCRFFGYFLMIRAISKLIMTLVRMLFDTISFIFIVCCYLLIAATIFTMLFQDPINEKYGSLSLSYRTLFDAFIGAYVYTEKPNFLASNSILTMVHVFISNIFLLNYLVAILSTVYEIMEDEGEFSFKSNKYQFIEKYSIAMLDPNGYSELIIHPPPLNVFTIFILPCIIKKSLMLKASDVFSKFIFWAENFLYLIAFISYEIVLYPVIYGKMFVKLFRLSNFKTFIPNFFCWLFFGFLAMLVYTAVDTFYFIKILCDYQDEEDQFREKEEEDFKQDKIVIYNEVIDVMRSIMHIFKKKKEEAKKKKLLLNNQVSNTIKALLEEDDSNESFILDKALIIEAWKKYRPSSKENSPKDGQQQPPRKKDIQEIYGEVFLQKLLAGIKQKKYRGKNDKVTDEDKLKQHLTNLLIGAKKGQNYEDDEDQDIQIPEAELRLIEDFLDKFIFISDASTSKDLIDLNLALKALPSKIEESNIYRIDLINFNLIQKSLIAFQNDDQDELFNYYDNRQKSRLRKITKKAQENETQATDLRTLAGDASNSLQRLLKILGTAELSDLAAEKLKGARPIQQSTQQNSESNFMKVVPIDALAKKKQ</sequence>
<organism evidence="8 9">
    <name type="scientific">Stylonychia lemnae</name>
    <name type="common">Ciliate</name>
    <dbReference type="NCBI Taxonomy" id="5949"/>
    <lineage>
        <taxon>Eukaryota</taxon>
        <taxon>Sar</taxon>
        <taxon>Alveolata</taxon>
        <taxon>Ciliophora</taxon>
        <taxon>Intramacronucleata</taxon>
        <taxon>Spirotrichea</taxon>
        <taxon>Stichotrichia</taxon>
        <taxon>Sporadotrichida</taxon>
        <taxon>Oxytrichidae</taxon>
        <taxon>Stylonychinae</taxon>
        <taxon>Stylonychia</taxon>
    </lineage>
</organism>
<name>A0A078B5R0_STYLE</name>
<feature type="region of interest" description="Disordered" evidence="5">
    <location>
        <begin position="1"/>
        <end position="39"/>
    </location>
</feature>
<evidence type="ECO:0000256" key="1">
    <source>
        <dbReference type="ARBA" id="ARBA00004141"/>
    </source>
</evidence>
<feature type="transmembrane region" description="Helical" evidence="6">
    <location>
        <begin position="714"/>
        <end position="737"/>
    </location>
</feature>
<evidence type="ECO:0000256" key="5">
    <source>
        <dbReference type="SAM" id="MobiDB-lite"/>
    </source>
</evidence>
<keyword evidence="4 6" id="KW-0472">Membrane</keyword>
<feature type="compositionally biased region" description="Basic and acidic residues" evidence="5">
    <location>
        <begin position="1"/>
        <end position="14"/>
    </location>
</feature>
<evidence type="ECO:0000313" key="9">
    <source>
        <dbReference type="Proteomes" id="UP000039865"/>
    </source>
</evidence>
<evidence type="ECO:0000256" key="2">
    <source>
        <dbReference type="ARBA" id="ARBA00022692"/>
    </source>
</evidence>
<keyword evidence="3 6" id="KW-1133">Transmembrane helix</keyword>
<feature type="transmembrane region" description="Helical" evidence="6">
    <location>
        <begin position="1021"/>
        <end position="1044"/>
    </location>
</feature>
<feature type="transmembrane region" description="Helical" evidence="6">
    <location>
        <begin position="749"/>
        <end position="771"/>
    </location>
</feature>
<evidence type="ECO:0000256" key="4">
    <source>
        <dbReference type="ARBA" id="ARBA00023136"/>
    </source>
</evidence>
<feature type="compositionally biased region" description="Polar residues" evidence="5">
    <location>
        <begin position="16"/>
        <end position="27"/>
    </location>
</feature>
<keyword evidence="9" id="KW-1185">Reference proteome</keyword>
<keyword evidence="2 6" id="KW-0812">Transmembrane</keyword>
<dbReference type="Proteomes" id="UP000039865">
    <property type="component" value="Unassembled WGS sequence"/>
</dbReference>
<evidence type="ECO:0000256" key="3">
    <source>
        <dbReference type="ARBA" id="ARBA00022989"/>
    </source>
</evidence>
<dbReference type="EMBL" id="CCKQ01017857">
    <property type="protein sequence ID" value="CDW89754.1"/>
    <property type="molecule type" value="Genomic_DNA"/>
</dbReference>
<evidence type="ECO:0000259" key="7">
    <source>
        <dbReference type="Pfam" id="PF00520"/>
    </source>
</evidence>
<dbReference type="InParanoid" id="A0A078B5R0"/>
<comment type="subcellular location">
    <subcellularLocation>
        <location evidence="1">Membrane</location>
        <topology evidence="1">Multi-pass membrane protein</topology>
    </subcellularLocation>
</comment>
<evidence type="ECO:0000256" key="6">
    <source>
        <dbReference type="SAM" id="Phobius"/>
    </source>
</evidence>